<reference evidence="3 4" key="1">
    <citation type="journal article" date="2019" name="Int. J. Syst. Evol. Microbiol.">
        <title>The Global Catalogue of Microorganisms (GCM) 10K type strain sequencing project: providing services to taxonomists for standard genome sequencing and annotation.</title>
        <authorList>
            <consortium name="The Broad Institute Genomics Platform"/>
            <consortium name="The Broad Institute Genome Sequencing Center for Infectious Disease"/>
            <person name="Wu L."/>
            <person name="Ma J."/>
        </authorList>
    </citation>
    <scope>NUCLEOTIDE SEQUENCE [LARGE SCALE GENOMIC DNA]</scope>
    <source>
        <strain evidence="3 4">JCM 14969</strain>
    </source>
</reference>
<evidence type="ECO:0000313" key="4">
    <source>
        <dbReference type="Proteomes" id="UP001500393"/>
    </source>
</evidence>
<evidence type="ECO:0000256" key="2">
    <source>
        <dbReference type="SAM" id="Phobius"/>
    </source>
</evidence>
<keyword evidence="2" id="KW-0472">Membrane</keyword>
<dbReference type="Proteomes" id="UP001500393">
    <property type="component" value="Unassembled WGS sequence"/>
</dbReference>
<keyword evidence="4" id="KW-1185">Reference proteome</keyword>
<feature type="region of interest" description="Disordered" evidence="1">
    <location>
        <begin position="217"/>
        <end position="237"/>
    </location>
</feature>
<comment type="caution">
    <text evidence="3">The sequence shown here is derived from an EMBL/GenBank/DDBJ whole genome shotgun (WGS) entry which is preliminary data.</text>
</comment>
<sequence length="237" mass="25092">MPSWYDEREDCALTLNRPENFDIQVTTHWLPPRATCDFGAGEVLQFVSTARSVVLTVLFVLFAAATAFSLYLVVRRLAAEPTTVTRSAEAVDLRARKRWHLATGGVLSLLLITVFTVINAVAVILGDAPGAVVSSAAMAAALAGLGAWVDRRTGPLPGTTLDSRRRGVVAGLTVFAAVFAVTGVTGDLPFFRLWAAPVGAVACLFVVAAQWSRLGRTDGGTGDGDAVEEHMLGDPRP</sequence>
<feature type="transmembrane region" description="Helical" evidence="2">
    <location>
        <begin position="101"/>
        <end position="125"/>
    </location>
</feature>
<protein>
    <recommendedName>
        <fullName evidence="5">SdpI/YhfL protein family protein</fullName>
    </recommendedName>
</protein>
<gene>
    <name evidence="3" type="ORF">GCM10009789_67660</name>
</gene>
<keyword evidence="2" id="KW-0812">Transmembrane</keyword>
<accession>A0ABN2EDC2</accession>
<evidence type="ECO:0000256" key="1">
    <source>
        <dbReference type="SAM" id="MobiDB-lite"/>
    </source>
</evidence>
<feature type="transmembrane region" description="Helical" evidence="2">
    <location>
        <begin position="168"/>
        <end position="185"/>
    </location>
</feature>
<dbReference type="EMBL" id="BAAAOS010000054">
    <property type="protein sequence ID" value="GAA1604139.1"/>
    <property type="molecule type" value="Genomic_DNA"/>
</dbReference>
<feature type="transmembrane region" description="Helical" evidence="2">
    <location>
        <begin position="53"/>
        <end position="74"/>
    </location>
</feature>
<feature type="compositionally biased region" description="Basic and acidic residues" evidence="1">
    <location>
        <begin position="227"/>
        <end position="237"/>
    </location>
</feature>
<feature type="transmembrane region" description="Helical" evidence="2">
    <location>
        <begin position="131"/>
        <end position="148"/>
    </location>
</feature>
<organism evidence="3 4">
    <name type="scientific">Kribbella sancticallisti</name>
    <dbReference type="NCBI Taxonomy" id="460087"/>
    <lineage>
        <taxon>Bacteria</taxon>
        <taxon>Bacillati</taxon>
        <taxon>Actinomycetota</taxon>
        <taxon>Actinomycetes</taxon>
        <taxon>Propionibacteriales</taxon>
        <taxon>Kribbellaceae</taxon>
        <taxon>Kribbella</taxon>
    </lineage>
</organism>
<evidence type="ECO:0008006" key="5">
    <source>
        <dbReference type="Google" id="ProtNLM"/>
    </source>
</evidence>
<evidence type="ECO:0000313" key="3">
    <source>
        <dbReference type="EMBL" id="GAA1604139.1"/>
    </source>
</evidence>
<name>A0ABN2EDC2_9ACTN</name>
<proteinExistence type="predicted"/>
<feature type="transmembrane region" description="Helical" evidence="2">
    <location>
        <begin position="191"/>
        <end position="209"/>
    </location>
</feature>
<keyword evidence="2" id="KW-1133">Transmembrane helix</keyword>